<feature type="coiled-coil region" evidence="1">
    <location>
        <begin position="195"/>
        <end position="229"/>
    </location>
</feature>
<sequence length="282" mass="31965">MVHIVDLLALRKIPCMKILSNDEDDSNLGMIFTFQRSADEYFGAKAPSKVDPPHLMNWTIEPGEESIPLWDLKFLGGFPIHGSFYNEMIPSAADLSGVDGAYKDWWKAKWSKVFPQDEMLNLRPMPKLLKSSKASHLKNSNVEKGGCVPLNPPQESIVKKCKREAQIMLKLKKLEKLKGQLDDSLNLEKEAIANCSFVEDELIKIEEELARLTSRKKVLESSLEGMKSDVLEKQSTVSKIFEEISKVEAMPIRSAEDNQSLSPLLKLLSDKHNELEQLEWNP</sequence>
<dbReference type="EMBL" id="KK914822">
    <property type="protein sequence ID" value="KDP27538.1"/>
    <property type="molecule type" value="Genomic_DNA"/>
</dbReference>
<accession>A0A067JXI9</accession>
<reference evidence="2 3" key="1">
    <citation type="journal article" date="2014" name="PLoS ONE">
        <title>Global Analysis of Gene Expression Profiles in Physic Nut (Jatropha curcas L.) Seedlings Exposed to Salt Stress.</title>
        <authorList>
            <person name="Zhang L."/>
            <person name="Zhang C."/>
            <person name="Wu P."/>
            <person name="Chen Y."/>
            <person name="Li M."/>
            <person name="Jiang H."/>
            <person name="Wu G."/>
        </authorList>
    </citation>
    <scope>NUCLEOTIDE SEQUENCE [LARGE SCALE GENOMIC DNA]</scope>
    <source>
        <strain evidence="3">cv. GZQX0401</strain>
        <tissue evidence="2">Young leaves</tissue>
    </source>
</reference>
<evidence type="ECO:0000313" key="2">
    <source>
        <dbReference type="EMBL" id="KDP27538.1"/>
    </source>
</evidence>
<keyword evidence="1" id="KW-0175">Coiled coil</keyword>
<keyword evidence="3" id="KW-1185">Reference proteome</keyword>
<name>A0A067JXI9_JATCU</name>
<organism evidence="2 3">
    <name type="scientific">Jatropha curcas</name>
    <name type="common">Barbados nut</name>
    <dbReference type="NCBI Taxonomy" id="180498"/>
    <lineage>
        <taxon>Eukaryota</taxon>
        <taxon>Viridiplantae</taxon>
        <taxon>Streptophyta</taxon>
        <taxon>Embryophyta</taxon>
        <taxon>Tracheophyta</taxon>
        <taxon>Spermatophyta</taxon>
        <taxon>Magnoliopsida</taxon>
        <taxon>eudicotyledons</taxon>
        <taxon>Gunneridae</taxon>
        <taxon>Pentapetalae</taxon>
        <taxon>rosids</taxon>
        <taxon>fabids</taxon>
        <taxon>Malpighiales</taxon>
        <taxon>Euphorbiaceae</taxon>
        <taxon>Crotonoideae</taxon>
        <taxon>Jatropheae</taxon>
        <taxon>Jatropha</taxon>
    </lineage>
</organism>
<dbReference type="Proteomes" id="UP000027138">
    <property type="component" value="Unassembled WGS sequence"/>
</dbReference>
<dbReference type="AlphaFoldDB" id="A0A067JXI9"/>
<evidence type="ECO:0008006" key="4">
    <source>
        <dbReference type="Google" id="ProtNLM"/>
    </source>
</evidence>
<proteinExistence type="predicted"/>
<evidence type="ECO:0000313" key="3">
    <source>
        <dbReference type="Proteomes" id="UP000027138"/>
    </source>
</evidence>
<gene>
    <name evidence="2" type="ORF">JCGZ_20103</name>
</gene>
<protein>
    <recommendedName>
        <fullName evidence="4">Aminotransferase-like plant mobile domain-containing protein</fullName>
    </recommendedName>
</protein>
<dbReference type="OrthoDB" id="1642709at2759"/>
<evidence type="ECO:0000256" key="1">
    <source>
        <dbReference type="SAM" id="Coils"/>
    </source>
</evidence>